<evidence type="ECO:0000313" key="2">
    <source>
        <dbReference type="Proteomes" id="UP000000939"/>
    </source>
</evidence>
<accession>D5V491</accession>
<dbReference type="KEGG" id="ant:Arnit_0157"/>
<protein>
    <submittedName>
        <fullName evidence="1">Heavy metal transport/detoxification protein</fullName>
    </submittedName>
</protein>
<dbReference type="Proteomes" id="UP000000939">
    <property type="component" value="Chromosome"/>
</dbReference>
<sequence>MKRTYKSEKINCAKCENLIKVSLEDDFGPIDVDLTKTPKEVTVEITSDEQENNFKEEMKDLGFDILD</sequence>
<dbReference type="AlphaFoldDB" id="D5V491"/>
<dbReference type="GO" id="GO:0046872">
    <property type="term" value="F:metal ion binding"/>
    <property type="evidence" value="ECO:0007669"/>
    <property type="project" value="InterPro"/>
</dbReference>
<dbReference type="RefSeq" id="WP_013133969.1">
    <property type="nucleotide sequence ID" value="NC_014166.1"/>
</dbReference>
<dbReference type="eggNOG" id="COG2608">
    <property type="taxonomic scope" value="Bacteria"/>
</dbReference>
<dbReference type="STRING" id="572480.Arnit_0157"/>
<dbReference type="InterPro" id="IPR036163">
    <property type="entry name" value="HMA_dom_sf"/>
</dbReference>
<dbReference type="HOGENOM" id="CLU_134973_5_4_7"/>
<gene>
    <name evidence="1" type="ordered locus">Arnit_0157</name>
</gene>
<organism evidence="1 2">
    <name type="scientific">Arcobacter nitrofigilis (strain ATCC 33309 / DSM 7299 / CCUG 15893 / LMG 7604 / NCTC 12251 / CI)</name>
    <name type="common">Campylobacter nitrofigilis</name>
    <dbReference type="NCBI Taxonomy" id="572480"/>
    <lineage>
        <taxon>Bacteria</taxon>
        <taxon>Pseudomonadati</taxon>
        <taxon>Campylobacterota</taxon>
        <taxon>Epsilonproteobacteria</taxon>
        <taxon>Campylobacterales</taxon>
        <taxon>Arcobacteraceae</taxon>
        <taxon>Arcobacter</taxon>
    </lineage>
</organism>
<name>D5V491_ARCNC</name>
<reference evidence="1 2" key="1">
    <citation type="journal article" date="2010" name="Stand. Genomic Sci.">
        <title>Complete genome sequence of Arcobacter nitrofigilis type strain (CI).</title>
        <authorList>
            <person name="Pati A."/>
            <person name="Gronow S."/>
            <person name="Lapidus A."/>
            <person name="Copeland A."/>
            <person name="Glavina Del Rio T."/>
            <person name="Nolan M."/>
            <person name="Lucas S."/>
            <person name="Tice H."/>
            <person name="Cheng J.F."/>
            <person name="Han C."/>
            <person name="Chertkov O."/>
            <person name="Bruce D."/>
            <person name="Tapia R."/>
            <person name="Goodwin L."/>
            <person name="Pitluck S."/>
            <person name="Liolios K."/>
            <person name="Ivanova N."/>
            <person name="Mavromatis K."/>
            <person name="Chen A."/>
            <person name="Palaniappan K."/>
            <person name="Land M."/>
            <person name="Hauser L."/>
            <person name="Chang Y.J."/>
            <person name="Jeffries C.D."/>
            <person name="Detter J.C."/>
            <person name="Rohde M."/>
            <person name="Goker M."/>
            <person name="Bristow J."/>
            <person name="Eisen J.A."/>
            <person name="Markowitz V."/>
            <person name="Hugenholtz P."/>
            <person name="Klenk H.P."/>
            <person name="Kyrpides N.C."/>
        </authorList>
    </citation>
    <scope>NUCLEOTIDE SEQUENCE [LARGE SCALE GENOMIC DNA]</scope>
    <source>
        <strain evidence="2">ATCC 33309 / DSM 7299 / CCUG 15893 / LMG 7604 / NCTC 12251 / CI</strain>
    </source>
</reference>
<keyword evidence="2" id="KW-1185">Reference proteome</keyword>
<dbReference type="Gene3D" id="3.30.70.100">
    <property type="match status" value="1"/>
</dbReference>
<evidence type="ECO:0000313" key="1">
    <source>
        <dbReference type="EMBL" id="ADG91824.1"/>
    </source>
</evidence>
<dbReference type="SUPFAM" id="SSF55008">
    <property type="entry name" value="HMA, heavy metal-associated domain"/>
    <property type="match status" value="1"/>
</dbReference>
<proteinExistence type="predicted"/>
<dbReference type="OrthoDB" id="677920at2"/>
<dbReference type="EMBL" id="CP001999">
    <property type="protein sequence ID" value="ADG91824.1"/>
    <property type="molecule type" value="Genomic_DNA"/>
</dbReference>